<evidence type="ECO:0000256" key="5">
    <source>
        <dbReference type="ARBA" id="ARBA00022835"/>
    </source>
</evidence>
<sequence length="412" mass="43872">MVSSSEARLHNRILPRRLPSTDDPVRISSVIHLQQQQQQASIVVAFVQEERRRRGERHDDAQRPRRRPLVLSNGSSRVHLPGSSTDVLCSVKADLIRPSSSRRDAGVCELCVDLSLAESEEAEDRRADGGAQRATRRRMSRIIRGGPSRSRRLAGRCVWRLSIDVVVIRADGCVLDACSVAIRAALIDARLPRVVPLVDGDAAASSGVVGGGGNDDDGGTTETTIGYGELFPGGGGEGGGKGDLLVDGDYGRARPPPGAGNVRRRFPRLPPSSSSSAADAAPAATTTRQCRSVPIIDDRAERRYAPRRGGVCVSVDPDGVVCGVHTLGGGGAGEEEVGFPAVGDVGRRGDIRGDGVEEAVLRLLRNDDGGKGEGRTSDSWCWNNEEGEDGEDTVDDDGGCYGYLLKDHFLIR</sequence>
<feature type="region of interest" description="Disordered" evidence="7">
    <location>
        <begin position="53"/>
        <end position="78"/>
    </location>
</feature>
<feature type="domain" description="Exoribonuclease phosphorolytic" evidence="8">
    <location>
        <begin position="72"/>
        <end position="192"/>
    </location>
</feature>
<dbReference type="InterPro" id="IPR027408">
    <property type="entry name" value="PNPase/RNase_PH_dom_sf"/>
</dbReference>
<dbReference type="PANTHER" id="PTHR11097:SF8">
    <property type="entry name" value="EXOSOME COMPLEX COMPONENT RRP42"/>
    <property type="match status" value="1"/>
</dbReference>
<feature type="compositionally biased region" description="Low complexity" evidence="7">
    <location>
        <begin position="271"/>
        <end position="287"/>
    </location>
</feature>
<keyword evidence="5" id="KW-0271">Exosome</keyword>
<dbReference type="Proteomes" id="UP001530315">
    <property type="component" value="Unassembled WGS sequence"/>
</dbReference>
<accession>A0ABD3Q9X1</accession>
<comment type="caution">
    <text evidence="9">The sequence shown here is derived from an EMBL/GenBank/DDBJ whole genome shotgun (WGS) entry which is preliminary data.</text>
</comment>
<dbReference type="SUPFAM" id="SSF54211">
    <property type="entry name" value="Ribosomal protein S5 domain 2-like"/>
    <property type="match status" value="1"/>
</dbReference>
<protein>
    <recommendedName>
        <fullName evidence="6">Ribosomal RNA-processing protein 42</fullName>
    </recommendedName>
</protein>
<feature type="region of interest" description="Disordered" evidence="7">
    <location>
        <begin position="1"/>
        <end position="21"/>
    </location>
</feature>
<evidence type="ECO:0000313" key="10">
    <source>
        <dbReference type="Proteomes" id="UP001530315"/>
    </source>
</evidence>
<comment type="similarity">
    <text evidence="3">Belongs to the RNase PH family.</text>
</comment>
<feature type="compositionally biased region" description="Basic and acidic residues" evidence="7">
    <location>
        <begin position="53"/>
        <end position="63"/>
    </location>
</feature>
<organism evidence="9 10">
    <name type="scientific">Stephanodiscus triporus</name>
    <dbReference type="NCBI Taxonomy" id="2934178"/>
    <lineage>
        <taxon>Eukaryota</taxon>
        <taxon>Sar</taxon>
        <taxon>Stramenopiles</taxon>
        <taxon>Ochrophyta</taxon>
        <taxon>Bacillariophyta</taxon>
        <taxon>Coscinodiscophyceae</taxon>
        <taxon>Thalassiosirophycidae</taxon>
        <taxon>Stephanodiscales</taxon>
        <taxon>Stephanodiscaceae</taxon>
        <taxon>Stephanodiscus</taxon>
    </lineage>
</organism>
<evidence type="ECO:0000256" key="1">
    <source>
        <dbReference type="ARBA" id="ARBA00004496"/>
    </source>
</evidence>
<evidence type="ECO:0000256" key="4">
    <source>
        <dbReference type="ARBA" id="ARBA00022490"/>
    </source>
</evidence>
<evidence type="ECO:0000256" key="6">
    <source>
        <dbReference type="ARBA" id="ARBA00042523"/>
    </source>
</evidence>
<evidence type="ECO:0000313" key="9">
    <source>
        <dbReference type="EMBL" id="KAL3796915.1"/>
    </source>
</evidence>
<dbReference type="Pfam" id="PF01138">
    <property type="entry name" value="RNase_PH"/>
    <property type="match status" value="1"/>
</dbReference>
<dbReference type="AlphaFoldDB" id="A0ABD3Q9X1"/>
<feature type="region of interest" description="Disordered" evidence="7">
    <location>
        <begin position="368"/>
        <end position="393"/>
    </location>
</feature>
<reference evidence="9 10" key="1">
    <citation type="submission" date="2024-10" db="EMBL/GenBank/DDBJ databases">
        <title>Updated reference genomes for cyclostephanoid diatoms.</title>
        <authorList>
            <person name="Roberts W.R."/>
            <person name="Alverson A.J."/>
        </authorList>
    </citation>
    <scope>NUCLEOTIDE SEQUENCE [LARGE SCALE GENOMIC DNA]</scope>
    <source>
        <strain evidence="9 10">AJA276-08</strain>
    </source>
</reference>
<evidence type="ECO:0000256" key="7">
    <source>
        <dbReference type="SAM" id="MobiDB-lite"/>
    </source>
</evidence>
<name>A0ABD3Q9X1_9STRA</name>
<gene>
    <name evidence="9" type="ORF">ACHAW5_008359</name>
</gene>
<proteinExistence type="inferred from homology"/>
<evidence type="ECO:0000259" key="8">
    <source>
        <dbReference type="Pfam" id="PF01138"/>
    </source>
</evidence>
<comment type="subcellular location">
    <subcellularLocation>
        <location evidence="1">Cytoplasm</location>
    </subcellularLocation>
    <subcellularLocation>
        <location evidence="2">Nucleus</location>
        <location evidence="2">Nucleolus</location>
    </subcellularLocation>
</comment>
<dbReference type="InterPro" id="IPR050590">
    <property type="entry name" value="Exosome_comp_Rrp42_subfam"/>
</dbReference>
<keyword evidence="10" id="KW-1185">Reference proteome</keyword>
<dbReference type="PANTHER" id="PTHR11097">
    <property type="entry name" value="EXOSOME COMPLEX EXONUCLEASE RIBOSOMAL RNA PROCESSING PROTEIN"/>
    <property type="match status" value="1"/>
</dbReference>
<dbReference type="Gene3D" id="3.30.230.70">
    <property type="entry name" value="GHMP Kinase, N-terminal domain"/>
    <property type="match status" value="1"/>
</dbReference>
<evidence type="ECO:0000256" key="3">
    <source>
        <dbReference type="ARBA" id="ARBA00006678"/>
    </source>
</evidence>
<feature type="region of interest" description="Disordered" evidence="7">
    <location>
        <begin position="254"/>
        <end position="291"/>
    </location>
</feature>
<dbReference type="InterPro" id="IPR020568">
    <property type="entry name" value="Ribosomal_Su5_D2-typ_SF"/>
</dbReference>
<dbReference type="EMBL" id="JALLAZ020000365">
    <property type="protein sequence ID" value="KAL3796915.1"/>
    <property type="molecule type" value="Genomic_DNA"/>
</dbReference>
<dbReference type="InterPro" id="IPR001247">
    <property type="entry name" value="ExoRNase_PH_dom1"/>
</dbReference>
<dbReference type="GO" id="GO:0005737">
    <property type="term" value="C:cytoplasm"/>
    <property type="evidence" value="ECO:0007669"/>
    <property type="project" value="UniProtKB-SubCell"/>
</dbReference>
<dbReference type="GO" id="GO:0005730">
    <property type="term" value="C:nucleolus"/>
    <property type="evidence" value="ECO:0007669"/>
    <property type="project" value="UniProtKB-SubCell"/>
</dbReference>
<keyword evidence="4" id="KW-0963">Cytoplasm</keyword>
<dbReference type="GO" id="GO:0000178">
    <property type="term" value="C:exosome (RNase complex)"/>
    <property type="evidence" value="ECO:0007669"/>
    <property type="project" value="UniProtKB-KW"/>
</dbReference>
<evidence type="ECO:0000256" key="2">
    <source>
        <dbReference type="ARBA" id="ARBA00004604"/>
    </source>
</evidence>